<proteinExistence type="predicted"/>
<accession>A0A641AGV0</accession>
<comment type="caution">
    <text evidence="1">The sequence shown here is derived from an EMBL/GenBank/DDBJ whole genome shotgun (WGS) entry which is preliminary data.</text>
</comment>
<protein>
    <submittedName>
        <fullName evidence="1">Uncharacterized protein</fullName>
    </submittedName>
</protein>
<gene>
    <name evidence="1" type="ORF">ESP62_019035</name>
</gene>
<sequence length="235" mass="25918">MTTDGHRSDRALLEALQELFDADDPADGIDRHDGYGRDYRITGVRLVPSDDGFDDLEVTVGHGSEVLVSRVLFDRAWREASGLVDVRSCAAYVVGTWQHCPGGQARTGTAPRQAAADTAGLWRGLQETLVRDHASVNQPGHGRTELVEEDGEIVTIHLTAQQWRAFVDDCEAAAESDSGEDAWRAGDGLSIALGELDELIGSRWDDEEHIVFFRDRLWLSVRAELPPVRSRMSPI</sequence>
<dbReference type="OrthoDB" id="3746642at2"/>
<dbReference type="Proteomes" id="UP001515100">
    <property type="component" value="Unassembled WGS sequence"/>
</dbReference>
<name>A0A641AGV0_9ACTN</name>
<organism evidence="1 2">
    <name type="scientific">Aeromicrobium fastidiosum</name>
    <dbReference type="NCBI Taxonomy" id="52699"/>
    <lineage>
        <taxon>Bacteria</taxon>
        <taxon>Bacillati</taxon>
        <taxon>Actinomycetota</taxon>
        <taxon>Actinomycetes</taxon>
        <taxon>Propionibacteriales</taxon>
        <taxon>Nocardioidaceae</taxon>
        <taxon>Aeromicrobium</taxon>
    </lineage>
</organism>
<keyword evidence="2" id="KW-1185">Reference proteome</keyword>
<reference evidence="1" key="1">
    <citation type="submission" date="2019-09" db="EMBL/GenBank/DDBJ databases">
        <authorList>
            <person name="Li J."/>
        </authorList>
    </citation>
    <scope>NUCLEOTIDE SEQUENCE [LARGE SCALE GENOMIC DNA]</scope>
    <source>
        <strain evidence="1">NRBC 14897</strain>
    </source>
</reference>
<evidence type="ECO:0000313" key="2">
    <source>
        <dbReference type="Proteomes" id="UP001515100"/>
    </source>
</evidence>
<dbReference type="EMBL" id="SDPP02000007">
    <property type="protein sequence ID" value="KAA1372497.1"/>
    <property type="molecule type" value="Genomic_DNA"/>
</dbReference>
<evidence type="ECO:0000313" key="1">
    <source>
        <dbReference type="EMBL" id="KAA1372497.1"/>
    </source>
</evidence>
<dbReference type="RefSeq" id="WP_129185866.1">
    <property type="nucleotide sequence ID" value="NZ_JAGIOG010000001.1"/>
</dbReference>
<dbReference type="AlphaFoldDB" id="A0A641AGV0"/>